<accession>A0AC35THG9</accession>
<sequence>MFWSTKKDAAPVVAEAKKDGEKPKSCKACCACPETKRVRDECIVTKGEEFCGDLIEAHKKCMRDLGFNMDDNRNNLAQLRDFLLENKASQALNLIKSNETLLSTLDGDERAAIHWACSGGCLPIFELCLAKTPDLVNAPDDSGLTPLMIASLTQRYEIVKELLEIEGIELDVRNKLGCTALIYAVSKKRSKIADMLVRKGADVNIQDNLGASALHRAASTNNLEGAQILMKSQKLRIDIMDKWGNTALHEATQEGNEELVLFLVKNGASIEKQNRDGKTPIDVALSEQLKKKLRIQ</sequence>
<dbReference type="Proteomes" id="UP000095286">
    <property type="component" value="Unplaced"/>
</dbReference>
<organism evidence="1 2">
    <name type="scientific">Rhabditophanes sp. KR3021</name>
    <dbReference type="NCBI Taxonomy" id="114890"/>
    <lineage>
        <taxon>Eukaryota</taxon>
        <taxon>Metazoa</taxon>
        <taxon>Ecdysozoa</taxon>
        <taxon>Nematoda</taxon>
        <taxon>Chromadorea</taxon>
        <taxon>Rhabditida</taxon>
        <taxon>Tylenchina</taxon>
        <taxon>Panagrolaimomorpha</taxon>
        <taxon>Strongyloidoidea</taxon>
        <taxon>Alloionematidae</taxon>
        <taxon>Rhabditophanes</taxon>
    </lineage>
</organism>
<name>A0AC35THG9_9BILA</name>
<proteinExistence type="predicted"/>
<evidence type="ECO:0000313" key="2">
    <source>
        <dbReference type="WBParaSite" id="RSKR_0000056200.1"/>
    </source>
</evidence>
<reference evidence="2" key="1">
    <citation type="submission" date="2016-11" db="UniProtKB">
        <authorList>
            <consortium name="WormBaseParasite"/>
        </authorList>
    </citation>
    <scope>IDENTIFICATION</scope>
    <source>
        <strain evidence="2">KR3021</strain>
    </source>
</reference>
<dbReference type="WBParaSite" id="RSKR_0000056200.1">
    <property type="protein sequence ID" value="RSKR_0000056200.1"/>
    <property type="gene ID" value="RSKR_0000056200"/>
</dbReference>
<evidence type="ECO:0000313" key="1">
    <source>
        <dbReference type="Proteomes" id="UP000095286"/>
    </source>
</evidence>
<protein>
    <submittedName>
        <fullName evidence="2">ANK_REP_REGION domain-containing protein</fullName>
    </submittedName>
</protein>